<dbReference type="STRING" id="3088.A0A383VC22"/>
<dbReference type="SUPFAM" id="SSF54928">
    <property type="entry name" value="RNA-binding domain, RBD"/>
    <property type="match status" value="1"/>
</dbReference>
<sequence length="163" mass="17969">MATTVVATGGKGSNPKTTLYVGGLHETVNEEILQGAFLPFGDLKDVNIPIDHATGQHRGFGFVEFEEKEDAAAAIDNMHNSEIYGRVLKVNYAQPMKIKGGDKGWSHQPVWADADEYLAEQAAEEEFSKLEKEQEDRRKQQVLQQQLQDGPDPMEALEAAAAQ</sequence>
<dbReference type="Gene3D" id="3.30.70.330">
    <property type="match status" value="1"/>
</dbReference>
<dbReference type="InterPro" id="IPR034168">
    <property type="entry name" value="PPIE_RRM"/>
</dbReference>
<dbReference type="AlphaFoldDB" id="A0A383VC22"/>
<dbReference type="OrthoDB" id="193499at2759"/>
<evidence type="ECO:0000313" key="2">
    <source>
        <dbReference type="Proteomes" id="UP000256970"/>
    </source>
</evidence>
<dbReference type="GO" id="GO:0003723">
    <property type="term" value="F:RNA binding"/>
    <property type="evidence" value="ECO:0007669"/>
    <property type="project" value="UniProtKB-UniRule"/>
</dbReference>
<proteinExistence type="predicted"/>
<dbReference type="Proteomes" id="UP000256970">
    <property type="component" value="Unassembled WGS sequence"/>
</dbReference>
<dbReference type="PANTHER" id="PTHR48037:SF1">
    <property type="entry name" value="RRM DOMAIN-CONTAINING PROTEIN"/>
    <property type="match status" value="1"/>
</dbReference>
<dbReference type="Pfam" id="PF00076">
    <property type="entry name" value="RRM_1"/>
    <property type="match status" value="1"/>
</dbReference>
<dbReference type="SMART" id="SM00360">
    <property type="entry name" value="RRM"/>
    <property type="match status" value="1"/>
</dbReference>
<dbReference type="PANTHER" id="PTHR48037">
    <property type="entry name" value="ATPASE E1"/>
    <property type="match status" value="1"/>
</dbReference>
<dbReference type="InterPro" id="IPR035979">
    <property type="entry name" value="RBD_domain_sf"/>
</dbReference>
<evidence type="ECO:0000313" key="1">
    <source>
        <dbReference type="EMBL" id="SZX62174.1"/>
    </source>
</evidence>
<dbReference type="PROSITE" id="PS50102">
    <property type="entry name" value="RRM"/>
    <property type="match status" value="1"/>
</dbReference>
<dbReference type="InterPro" id="IPR012677">
    <property type="entry name" value="Nucleotide-bd_a/b_plait_sf"/>
</dbReference>
<reference evidence="1 2" key="1">
    <citation type="submission" date="2016-10" db="EMBL/GenBank/DDBJ databases">
        <authorList>
            <person name="Cai Z."/>
        </authorList>
    </citation>
    <scope>NUCLEOTIDE SEQUENCE [LARGE SCALE GENOMIC DNA]</scope>
</reference>
<organism evidence="1 2">
    <name type="scientific">Tetradesmus obliquus</name>
    <name type="common">Green alga</name>
    <name type="synonym">Acutodesmus obliquus</name>
    <dbReference type="NCBI Taxonomy" id="3088"/>
    <lineage>
        <taxon>Eukaryota</taxon>
        <taxon>Viridiplantae</taxon>
        <taxon>Chlorophyta</taxon>
        <taxon>core chlorophytes</taxon>
        <taxon>Chlorophyceae</taxon>
        <taxon>CS clade</taxon>
        <taxon>Sphaeropleales</taxon>
        <taxon>Scenedesmaceae</taxon>
        <taxon>Tetradesmus</taxon>
    </lineage>
</organism>
<keyword evidence="2" id="KW-1185">Reference proteome</keyword>
<dbReference type="InterPro" id="IPR000504">
    <property type="entry name" value="RRM_dom"/>
</dbReference>
<gene>
    <name evidence="1" type="ORF">BQ4739_LOCUS2780</name>
</gene>
<name>A0A383VC22_TETOB</name>
<accession>A0A383VC22</accession>
<dbReference type="EMBL" id="FNXT01000210">
    <property type="protein sequence ID" value="SZX62174.1"/>
    <property type="molecule type" value="Genomic_DNA"/>
</dbReference>
<protein>
    <submittedName>
        <fullName evidence="1">Uncharacterized protein</fullName>
    </submittedName>
</protein>
<dbReference type="CDD" id="cd12347">
    <property type="entry name" value="RRM_PPIE"/>
    <property type="match status" value="1"/>
</dbReference>